<dbReference type="InterPro" id="IPR018362">
    <property type="entry name" value="CCAAT-binding_factor_CS"/>
</dbReference>
<evidence type="ECO:0000256" key="7">
    <source>
        <dbReference type="ARBA" id="ARBA00025911"/>
    </source>
</evidence>
<proteinExistence type="inferred from homology"/>
<dbReference type="GO" id="GO:0003677">
    <property type="term" value="F:DNA binding"/>
    <property type="evidence" value="ECO:0007669"/>
    <property type="project" value="UniProtKB-KW"/>
</dbReference>
<dbReference type="GO" id="GO:0003700">
    <property type="term" value="F:DNA-binding transcription factor activity"/>
    <property type="evidence" value="ECO:0007669"/>
    <property type="project" value="UniProtKB-UniRule"/>
</dbReference>
<evidence type="ECO:0000313" key="9">
    <source>
        <dbReference type="EnsemblPlants" id="Kaladp0049s0023.1.v1.1"/>
    </source>
</evidence>
<dbReference type="GO" id="GO:0016602">
    <property type="term" value="C:CCAAT-binding factor complex"/>
    <property type="evidence" value="ECO:0007669"/>
    <property type="project" value="InterPro"/>
</dbReference>
<keyword evidence="4" id="KW-0010">Activator</keyword>
<reference evidence="9" key="1">
    <citation type="submission" date="2021-01" db="UniProtKB">
        <authorList>
            <consortium name="EnsemblPlants"/>
        </authorList>
    </citation>
    <scope>IDENTIFICATION</scope>
</reference>
<evidence type="ECO:0000256" key="4">
    <source>
        <dbReference type="ARBA" id="ARBA00023159"/>
    </source>
</evidence>
<evidence type="ECO:0000313" key="10">
    <source>
        <dbReference type="Proteomes" id="UP000594263"/>
    </source>
</evidence>
<keyword evidence="2 8" id="KW-0805">Transcription regulation</keyword>
<evidence type="ECO:0000256" key="2">
    <source>
        <dbReference type="ARBA" id="ARBA00023015"/>
    </source>
</evidence>
<keyword evidence="10" id="KW-1185">Reference proteome</keyword>
<evidence type="ECO:0000256" key="1">
    <source>
        <dbReference type="ARBA" id="ARBA00004123"/>
    </source>
</evidence>
<name>A0A7N0TZY5_KALFE</name>
<comment type="function">
    <text evidence="8">Component of the sequence-specific heterotrimeric transcription factor (NF-Y) which specifically recognizes a 5'-CCAAT-3' box motif found in the promoters of its target genes.</text>
</comment>
<dbReference type="Gene3D" id="6.10.250.2430">
    <property type="match status" value="1"/>
</dbReference>
<keyword evidence="6 8" id="KW-0539">Nucleus</keyword>
<dbReference type="Proteomes" id="UP000594263">
    <property type="component" value="Unplaced"/>
</dbReference>
<evidence type="ECO:0000256" key="8">
    <source>
        <dbReference type="RuleBase" id="RU367155"/>
    </source>
</evidence>
<keyword evidence="5 8" id="KW-0804">Transcription</keyword>
<keyword evidence="3 8" id="KW-0238">DNA-binding</keyword>
<evidence type="ECO:0000256" key="5">
    <source>
        <dbReference type="ARBA" id="ARBA00023163"/>
    </source>
</evidence>
<dbReference type="Gramene" id="Kaladp0049s0023.1.v1.1">
    <property type="protein sequence ID" value="Kaladp0049s0023.1.v1.1"/>
    <property type="gene ID" value="Kaladp0049s0023.v1.1"/>
</dbReference>
<comment type="subunit">
    <text evidence="7">Heterotrimeric transcription factor composed of three components, NF-YA, NF-YB and NF-YC. NF-YB and NF-YC must interact and dimerize for NF-YA association and DNA binding.</text>
</comment>
<protein>
    <recommendedName>
        <fullName evidence="8">Nuclear transcription factor Y subunit</fullName>
    </recommendedName>
</protein>
<evidence type="ECO:0000256" key="6">
    <source>
        <dbReference type="ARBA" id="ARBA00023242"/>
    </source>
</evidence>
<dbReference type="PANTHER" id="PTHR12632">
    <property type="entry name" value="TRANSCRIPTION FACTOR NF-Y ALPHA-RELATED"/>
    <property type="match status" value="1"/>
</dbReference>
<dbReference type="EnsemblPlants" id="Kaladp0049s0023.1.v1.1">
    <property type="protein sequence ID" value="Kaladp0049s0023.1.v1.1"/>
    <property type="gene ID" value="Kaladp0049s0023.v1.1"/>
</dbReference>
<organism evidence="9 10">
    <name type="scientific">Kalanchoe fedtschenkoi</name>
    <name type="common">Lavender scallops</name>
    <name type="synonym">South American air plant</name>
    <dbReference type="NCBI Taxonomy" id="63787"/>
    <lineage>
        <taxon>Eukaryota</taxon>
        <taxon>Viridiplantae</taxon>
        <taxon>Streptophyta</taxon>
        <taxon>Embryophyta</taxon>
        <taxon>Tracheophyta</taxon>
        <taxon>Spermatophyta</taxon>
        <taxon>Magnoliopsida</taxon>
        <taxon>eudicotyledons</taxon>
        <taxon>Gunneridae</taxon>
        <taxon>Pentapetalae</taxon>
        <taxon>Saxifragales</taxon>
        <taxon>Crassulaceae</taxon>
        <taxon>Kalanchoe</taxon>
    </lineage>
</organism>
<dbReference type="PROSITE" id="PS00686">
    <property type="entry name" value="NFYA_HAP2_1"/>
    <property type="match status" value="1"/>
</dbReference>
<dbReference type="Pfam" id="PF02045">
    <property type="entry name" value="CBFB_NFYA"/>
    <property type="match status" value="1"/>
</dbReference>
<evidence type="ECO:0000256" key="3">
    <source>
        <dbReference type="ARBA" id="ARBA00023125"/>
    </source>
</evidence>
<dbReference type="AlphaFoldDB" id="A0A7N0TZY5"/>
<accession>A0A7N0TZY5</accession>
<sequence>MTSDDGPIYVNAKQYHGIIRRRLYRAKAELVKKSIRARKVPSLLAHLSYKYQELFKLRWTGYPYAITFVVDGQLTFQNRDKIQKGP</sequence>
<dbReference type="SMART" id="SM00521">
    <property type="entry name" value="CBF"/>
    <property type="match status" value="1"/>
</dbReference>
<comment type="similarity">
    <text evidence="8">Belongs to the NFYA/HAP2 subunit family.</text>
</comment>
<dbReference type="PROSITE" id="PS51152">
    <property type="entry name" value="NFYA_HAP2_2"/>
    <property type="match status" value="1"/>
</dbReference>
<dbReference type="InterPro" id="IPR001289">
    <property type="entry name" value="NFYA"/>
</dbReference>
<comment type="subcellular location">
    <subcellularLocation>
        <location evidence="1 8">Nucleus</location>
    </subcellularLocation>
</comment>